<dbReference type="Proteomes" id="UP001140949">
    <property type="component" value="Unassembled WGS sequence"/>
</dbReference>
<evidence type="ECO:0000313" key="1">
    <source>
        <dbReference type="EMBL" id="KAJ6791822.1"/>
    </source>
</evidence>
<name>A0AAX6DJ19_IRIPA</name>
<comment type="caution">
    <text evidence="1">The sequence shown here is derived from an EMBL/GenBank/DDBJ whole genome shotgun (WGS) entry which is preliminary data.</text>
</comment>
<proteinExistence type="predicted"/>
<accession>A0AAX6DJ19</accession>
<reference evidence="1" key="2">
    <citation type="submission" date="2023-04" db="EMBL/GenBank/DDBJ databases">
        <authorList>
            <person name="Bruccoleri R.E."/>
            <person name="Oakeley E.J."/>
            <person name="Faust A.-M."/>
            <person name="Dessus-Babus S."/>
            <person name="Altorfer M."/>
            <person name="Burckhardt D."/>
            <person name="Oertli M."/>
            <person name="Naumann U."/>
            <person name="Petersen F."/>
            <person name="Wong J."/>
        </authorList>
    </citation>
    <scope>NUCLEOTIDE SEQUENCE</scope>
    <source>
        <strain evidence="1">GSM-AAB239-AS_SAM_17_03QT</strain>
        <tissue evidence="1">Leaf</tissue>
    </source>
</reference>
<gene>
    <name evidence="1" type="ORF">M6B38_241480</name>
</gene>
<keyword evidence="2" id="KW-1185">Reference proteome</keyword>
<protein>
    <submittedName>
        <fullName evidence="1">Formin-like protein 5</fullName>
    </submittedName>
</protein>
<evidence type="ECO:0000313" key="2">
    <source>
        <dbReference type="Proteomes" id="UP001140949"/>
    </source>
</evidence>
<reference evidence="1" key="1">
    <citation type="journal article" date="2023" name="GigaByte">
        <title>Genome assembly of the bearded iris, Iris pallida Lam.</title>
        <authorList>
            <person name="Bruccoleri R.E."/>
            <person name="Oakeley E.J."/>
            <person name="Faust A.M.E."/>
            <person name="Altorfer M."/>
            <person name="Dessus-Babus S."/>
            <person name="Burckhardt D."/>
            <person name="Oertli M."/>
            <person name="Naumann U."/>
            <person name="Petersen F."/>
            <person name="Wong J."/>
        </authorList>
    </citation>
    <scope>NUCLEOTIDE SEQUENCE</scope>
    <source>
        <strain evidence="1">GSM-AAB239-AS_SAM_17_03QT</strain>
    </source>
</reference>
<organism evidence="1 2">
    <name type="scientific">Iris pallida</name>
    <name type="common">Sweet iris</name>
    <dbReference type="NCBI Taxonomy" id="29817"/>
    <lineage>
        <taxon>Eukaryota</taxon>
        <taxon>Viridiplantae</taxon>
        <taxon>Streptophyta</taxon>
        <taxon>Embryophyta</taxon>
        <taxon>Tracheophyta</taxon>
        <taxon>Spermatophyta</taxon>
        <taxon>Magnoliopsida</taxon>
        <taxon>Liliopsida</taxon>
        <taxon>Asparagales</taxon>
        <taxon>Iridaceae</taxon>
        <taxon>Iridoideae</taxon>
        <taxon>Irideae</taxon>
        <taxon>Iris</taxon>
    </lineage>
</organism>
<dbReference type="AlphaFoldDB" id="A0AAX6DJ19"/>
<sequence length="97" mass="10689">MRLGWLPWPHPRRWRSNVRDRACGSARVAATDAWGAPLLGATRGVRTSTLEGGGGDHEEGRLRRTWRDSPARYVRGGGGKVVIAVWGFWCLMSGSDT</sequence>
<dbReference type="EMBL" id="JANAVB010044218">
    <property type="protein sequence ID" value="KAJ6791822.1"/>
    <property type="molecule type" value="Genomic_DNA"/>
</dbReference>